<feature type="transmembrane region" description="Helical" evidence="1">
    <location>
        <begin position="297"/>
        <end position="319"/>
    </location>
</feature>
<feature type="transmembrane region" description="Helical" evidence="1">
    <location>
        <begin position="60"/>
        <end position="77"/>
    </location>
</feature>
<keyword evidence="3" id="KW-1185">Reference proteome</keyword>
<keyword evidence="1" id="KW-1133">Transmembrane helix</keyword>
<reference evidence="2 3" key="1">
    <citation type="submission" date="2016-10" db="EMBL/GenBank/DDBJ databases">
        <authorList>
            <person name="de Groot N.N."/>
        </authorList>
    </citation>
    <scope>NUCLEOTIDE SEQUENCE [LARGE SCALE GENOMIC DNA]</scope>
    <source>
        <strain evidence="2 3">DSM 14789</strain>
    </source>
</reference>
<dbReference type="AlphaFoldDB" id="A0A1G9QPZ2"/>
<feature type="transmembrane region" description="Helical" evidence="1">
    <location>
        <begin position="331"/>
        <end position="354"/>
    </location>
</feature>
<dbReference type="RefSeq" id="WP_245704253.1">
    <property type="nucleotide sequence ID" value="NZ_FNGI01000012.1"/>
</dbReference>
<protein>
    <submittedName>
        <fullName evidence="2">Uncharacterized protein involved in response to NO</fullName>
    </submittedName>
</protein>
<feature type="transmembrane region" description="Helical" evidence="1">
    <location>
        <begin position="143"/>
        <end position="164"/>
    </location>
</feature>
<dbReference type="Proteomes" id="UP000198654">
    <property type="component" value="Unassembled WGS sequence"/>
</dbReference>
<name>A0A1G9QPZ2_9GAMM</name>
<evidence type="ECO:0000313" key="3">
    <source>
        <dbReference type="Proteomes" id="UP000198654"/>
    </source>
</evidence>
<organism evidence="2 3">
    <name type="scientific">Modicisalibacter muralis</name>
    <dbReference type="NCBI Taxonomy" id="119000"/>
    <lineage>
        <taxon>Bacteria</taxon>
        <taxon>Pseudomonadati</taxon>
        <taxon>Pseudomonadota</taxon>
        <taxon>Gammaproteobacteria</taxon>
        <taxon>Oceanospirillales</taxon>
        <taxon>Halomonadaceae</taxon>
        <taxon>Modicisalibacter</taxon>
    </lineage>
</organism>
<feature type="transmembrane region" description="Helical" evidence="1">
    <location>
        <begin position="360"/>
        <end position="382"/>
    </location>
</feature>
<feature type="transmembrane region" description="Helical" evidence="1">
    <location>
        <begin position="114"/>
        <end position="136"/>
    </location>
</feature>
<proteinExistence type="predicted"/>
<feature type="transmembrane region" description="Helical" evidence="1">
    <location>
        <begin position="240"/>
        <end position="259"/>
    </location>
</feature>
<dbReference type="Pfam" id="PF05940">
    <property type="entry name" value="NnrS"/>
    <property type="match status" value="1"/>
</dbReference>
<feature type="transmembrane region" description="Helical" evidence="1">
    <location>
        <begin position="271"/>
        <end position="291"/>
    </location>
</feature>
<accession>A0A1G9QPZ2</accession>
<dbReference type="InterPro" id="IPR010266">
    <property type="entry name" value="NnrS"/>
</dbReference>
<feature type="transmembrane region" description="Helical" evidence="1">
    <location>
        <begin position="212"/>
        <end position="234"/>
    </location>
</feature>
<evidence type="ECO:0000313" key="2">
    <source>
        <dbReference type="EMBL" id="SDM13074.1"/>
    </source>
</evidence>
<dbReference type="STRING" id="119000.SAMN05661010_03444"/>
<evidence type="ECO:0000256" key="1">
    <source>
        <dbReference type="SAM" id="Phobius"/>
    </source>
</evidence>
<feature type="transmembrane region" description="Helical" evidence="1">
    <location>
        <begin position="21"/>
        <end position="40"/>
    </location>
</feature>
<sequence length="398" mass="43224">MIVHSALTRATPLWRLAFRPFFLLGAAFSLLAMLIWGAFWHGTILLQPHGGMFWWHQHEMLFGFVAAIVVGFLLTAVQNWTGQPGLRGVPLLALAGLWLLGRLLMASPLGLSPWVLMLVDVAFLPLVAMALAWPVIRVRQWRNLIFVPVLALLALSNGLMHYALVLGDALLMRGSAHLAVLLIVLLMIVLGGRVIPFFTSRRLQRPAPTRPAWLEVVALGSVVAMLLMQLAGLAGMPLPASGWAALAFTAGLGNALRLLRWEGWLSWREPLLWGLHVSYAFICIGLIMWGLAALGIVATSLAVHALTVGGMASMILAMISRVALGHTGRSIVTLPGIGIALVLLVLAAILRALLPAVWPLASHWALSFAIVFWCLAFGLYLYRYSHILLSNRADGAEG</sequence>
<gene>
    <name evidence="2" type="ORF">SAMN05661010_03444</name>
</gene>
<feature type="transmembrane region" description="Helical" evidence="1">
    <location>
        <begin position="176"/>
        <end position="200"/>
    </location>
</feature>
<keyword evidence="1" id="KW-0472">Membrane</keyword>
<dbReference type="EMBL" id="FNGI01000012">
    <property type="protein sequence ID" value="SDM13074.1"/>
    <property type="molecule type" value="Genomic_DNA"/>
</dbReference>
<keyword evidence="1" id="KW-0812">Transmembrane</keyword>
<feature type="transmembrane region" description="Helical" evidence="1">
    <location>
        <begin position="89"/>
        <end position="108"/>
    </location>
</feature>